<dbReference type="SUPFAM" id="SSF56752">
    <property type="entry name" value="D-aminoacid aminotransferase-like PLP-dependent enzymes"/>
    <property type="match status" value="1"/>
</dbReference>
<evidence type="ECO:0000313" key="7">
    <source>
        <dbReference type="Proteomes" id="UP000561011"/>
    </source>
</evidence>
<organism evidence="6 7">
    <name type="scientific">Sanguibacter inulinus</name>
    <dbReference type="NCBI Taxonomy" id="60922"/>
    <lineage>
        <taxon>Bacteria</taxon>
        <taxon>Bacillati</taxon>
        <taxon>Actinomycetota</taxon>
        <taxon>Actinomycetes</taxon>
        <taxon>Micrococcales</taxon>
        <taxon>Sanguibacteraceae</taxon>
        <taxon>Sanguibacter</taxon>
    </lineage>
</organism>
<dbReference type="Gene3D" id="3.20.10.10">
    <property type="entry name" value="D-amino Acid Aminotransferase, subunit A, domain 2"/>
    <property type="match status" value="1"/>
</dbReference>
<dbReference type="PROSITE" id="PS00770">
    <property type="entry name" value="AA_TRANSFER_CLASS_4"/>
    <property type="match status" value="1"/>
</dbReference>
<dbReference type="InterPro" id="IPR043132">
    <property type="entry name" value="BCAT-like_C"/>
</dbReference>
<comment type="cofactor">
    <cofactor evidence="1 5">
        <name>pyridoxal 5'-phosphate</name>
        <dbReference type="ChEBI" id="CHEBI:597326"/>
    </cofactor>
</comment>
<dbReference type="Pfam" id="PF01063">
    <property type="entry name" value="Aminotran_4"/>
    <property type="match status" value="1"/>
</dbReference>
<evidence type="ECO:0000313" key="6">
    <source>
        <dbReference type="EMBL" id="NYS95250.1"/>
    </source>
</evidence>
<dbReference type="GO" id="GO:0008483">
    <property type="term" value="F:transaminase activity"/>
    <property type="evidence" value="ECO:0007669"/>
    <property type="project" value="UniProtKB-KW"/>
</dbReference>
<dbReference type="GO" id="GO:0046394">
    <property type="term" value="P:carboxylic acid biosynthetic process"/>
    <property type="evidence" value="ECO:0007669"/>
    <property type="project" value="UniProtKB-ARBA"/>
</dbReference>
<name>A0A853EXZ0_9MICO</name>
<evidence type="ECO:0000256" key="4">
    <source>
        <dbReference type="RuleBase" id="RU004106"/>
    </source>
</evidence>
<dbReference type="AlphaFoldDB" id="A0A853EXZ0"/>
<comment type="similarity">
    <text evidence="2 4">Belongs to the class-IV pyridoxal-phosphate-dependent aminotransferase family.</text>
</comment>
<accession>A0A853EXZ0</accession>
<dbReference type="GO" id="GO:0005829">
    <property type="term" value="C:cytosol"/>
    <property type="evidence" value="ECO:0007669"/>
    <property type="project" value="TreeGrafter"/>
</dbReference>
<evidence type="ECO:0000256" key="3">
    <source>
        <dbReference type="ARBA" id="ARBA00022898"/>
    </source>
</evidence>
<comment type="caution">
    <text evidence="6">The sequence shown here is derived from an EMBL/GenBank/DDBJ whole genome shotgun (WGS) entry which is preliminary data.</text>
</comment>
<dbReference type="PANTHER" id="PTHR42743:SF11">
    <property type="entry name" value="AMINODEOXYCHORISMATE LYASE"/>
    <property type="match status" value="1"/>
</dbReference>
<sequence>MTVVIWSDGHLLTPEEPALSAVDHGITVGDGVFETCAVYGGQAFALTRHLRRLARSAAGIGLVAPEEQLVRDAVAQVLAAAPDSGRLRITVTGGPAPLGSMRGDGPLSLLVAAGPASPSSVSRAVRLPWVRNERSAVAGLKTTSYAENVVGYAYASERGGDEGLMANTVGALCEGTASNVFVEIGGELLTPHLETGCLAGITRELMLEWAREEGLPAREAGIDELPFGVLDEVTLAGGGTIGGVTGERGVSLALAGSIRNVAPVVSLDGKDVVPGPLVVAAQKLFGRRLAEGIDP</sequence>
<dbReference type="Gene3D" id="3.30.470.10">
    <property type="match status" value="1"/>
</dbReference>
<evidence type="ECO:0000256" key="1">
    <source>
        <dbReference type="ARBA" id="ARBA00001933"/>
    </source>
</evidence>
<dbReference type="RefSeq" id="WP_179914458.1">
    <property type="nucleotide sequence ID" value="NZ_JACBYE010000062.1"/>
</dbReference>
<keyword evidence="6" id="KW-0808">Transferase</keyword>
<evidence type="ECO:0000256" key="5">
    <source>
        <dbReference type="RuleBase" id="RU004516"/>
    </source>
</evidence>
<dbReference type="Proteomes" id="UP000561011">
    <property type="component" value="Unassembled WGS sequence"/>
</dbReference>
<dbReference type="InterPro" id="IPR001544">
    <property type="entry name" value="Aminotrans_IV"/>
</dbReference>
<dbReference type="InterPro" id="IPR018300">
    <property type="entry name" value="Aminotrans_IV_CS"/>
</dbReference>
<dbReference type="PANTHER" id="PTHR42743">
    <property type="entry name" value="AMINO-ACID AMINOTRANSFERASE"/>
    <property type="match status" value="1"/>
</dbReference>
<dbReference type="InterPro" id="IPR043131">
    <property type="entry name" value="BCAT-like_N"/>
</dbReference>
<keyword evidence="3 5" id="KW-0663">Pyridoxal phosphate</keyword>
<gene>
    <name evidence="6" type="ORF">HZZ10_17205</name>
</gene>
<dbReference type="InterPro" id="IPR036038">
    <property type="entry name" value="Aminotransferase-like"/>
</dbReference>
<dbReference type="InterPro" id="IPR050571">
    <property type="entry name" value="Class-IV_PLP-Dep_Aminotrnsfr"/>
</dbReference>
<keyword evidence="6" id="KW-0032">Aminotransferase</keyword>
<reference evidence="6 7" key="1">
    <citation type="submission" date="2020-07" db="EMBL/GenBank/DDBJ databases">
        <title>MOT database genomes.</title>
        <authorList>
            <person name="Joseph S."/>
            <person name="Aduse-Opoku J."/>
            <person name="Hashim A."/>
            <person name="Wade W."/>
            <person name="Curtis M."/>
        </authorList>
    </citation>
    <scope>NUCLEOTIDE SEQUENCE [LARGE SCALE GENOMIC DNA]</scope>
    <source>
        <strain evidence="6 7">DSM 100099</strain>
    </source>
</reference>
<protein>
    <submittedName>
        <fullName evidence="6">Aminotransferase class IV</fullName>
    </submittedName>
</protein>
<proteinExistence type="inferred from homology"/>
<evidence type="ECO:0000256" key="2">
    <source>
        <dbReference type="ARBA" id="ARBA00009320"/>
    </source>
</evidence>
<dbReference type="EMBL" id="JACBYE010000062">
    <property type="protein sequence ID" value="NYS95250.1"/>
    <property type="molecule type" value="Genomic_DNA"/>
</dbReference>
<keyword evidence="7" id="KW-1185">Reference proteome</keyword>